<evidence type="ECO:0000256" key="1">
    <source>
        <dbReference type="SAM" id="Phobius"/>
    </source>
</evidence>
<dbReference type="Proteomes" id="UP001501523">
    <property type="component" value="Unassembled WGS sequence"/>
</dbReference>
<keyword evidence="1" id="KW-0812">Transmembrane</keyword>
<accession>A0ABN1IEM8</accession>
<protein>
    <submittedName>
        <fullName evidence="2">DUF4386 domain-containing protein</fullName>
    </submittedName>
</protein>
<dbReference type="RefSeq" id="WP_343788078.1">
    <property type="nucleotide sequence ID" value="NZ_BAAAEU010000006.1"/>
</dbReference>
<name>A0ABN1IEM8_9GAMM</name>
<evidence type="ECO:0000313" key="2">
    <source>
        <dbReference type="EMBL" id="GAA0710328.1"/>
    </source>
</evidence>
<feature type="transmembrane region" description="Helical" evidence="1">
    <location>
        <begin position="21"/>
        <end position="41"/>
    </location>
</feature>
<feature type="transmembrane region" description="Helical" evidence="1">
    <location>
        <begin position="177"/>
        <end position="201"/>
    </location>
</feature>
<keyword evidence="1" id="KW-1133">Transmembrane helix</keyword>
<feature type="transmembrane region" description="Helical" evidence="1">
    <location>
        <begin position="207"/>
        <end position="227"/>
    </location>
</feature>
<dbReference type="EMBL" id="BAAAEU010000006">
    <property type="protein sequence ID" value="GAA0710328.1"/>
    <property type="molecule type" value="Genomic_DNA"/>
</dbReference>
<feature type="transmembrane region" description="Helical" evidence="1">
    <location>
        <begin position="148"/>
        <end position="168"/>
    </location>
</feature>
<comment type="caution">
    <text evidence="2">The sequence shown here is derived from an EMBL/GenBank/DDBJ whole genome shotgun (WGS) entry which is preliminary data.</text>
</comment>
<sequence>MSNHTIDESQRRTARVAGFTFLFAIAIVILANYGINFRLIVPGNAAETARNIMAHETLFRLNIACNLIYVVTVVVLLAALYVILKPVNQNLALVAAFCRLVFALMWGVTALNTLGALRLLGDAAYLPVFRPDQLQTLARLHIAASYDAYYVGLPFWGLASTACSYLWFKSRYIPRALAAFGVISSAWCVFCAFAFLVFPHFDAKVNASWFDLPMVIFEMALGLWLLVKGLSPSGLAGADRASNRAQPGAA</sequence>
<gene>
    <name evidence="2" type="ORF">GCM10009105_11380</name>
</gene>
<dbReference type="Pfam" id="PF14329">
    <property type="entry name" value="DUF4386"/>
    <property type="match status" value="1"/>
</dbReference>
<reference evidence="2 3" key="1">
    <citation type="journal article" date="2019" name="Int. J. Syst. Evol. Microbiol.">
        <title>The Global Catalogue of Microorganisms (GCM) 10K type strain sequencing project: providing services to taxonomists for standard genome sequencing and annotation.</title>
        <authorList>
            <consortium name="The Broad Institute Genomics Platform"/>
            <consortium name="The Broad Institute Genome Sequencing Center for Infectious Disease"/>
            <person name="Wu L."/>
            <person name="Ma J."/>
        </authorList>
    </citation>
    <scope>NUCLEOTIDE SEQUENCE [LARGE SCALE GENOMIC DNA]</scope>
    <source>
        <strain evidence="2 3">JCM 15421</strain>
    </source>
</reference>
<feature type="transmembrane region" description="Helical" evidence="1">
    <location>
        <begin position="91"/>
        <end position="111"/>
    </location>
</feature>
<evidence type="ECO:0000313" key="3">
    <source>
        <dbReference type="Proteomes" id="UP001501523"/>
    </source>
</evidence>
<proteinExistence type="predicted"/>
<organism evidence="2 3">
    <name type="scientific">Dokdonella soli</name>
    <dbReference type="NCBI Taxonomy" id="529810"/>
    <lineage>
        <taxon>Bacteria</taxon>
        <taxon>Pseudomonadati</taxon>
        <taxon>Pseudomonadota</taxon>
        <taxon>Gammaproteobacteria</taxon>
        <taxon>Lysobacterales</taxon>
        <taxon>Rhodanobacteraceae</taxon>
        <taxon>Dokdonella</taxon>
    </lineage>
</organism>
<keyword evidence="3" id="KW-1185">Reference proteome</keyword>
<dbReference type="InterPro" id="IPR025495">
    <property type="entry name" value="DUF4386"/>
</dbReference>
<feature type="transmembrane region" description="Helical" evidence="1">
    <location>
        <begin position="61"/>
        <end position="84"/>
    </location>
</feature>
<keyword evidence="1" id="KW-0472">Membrane</keyword>